<dbReference type="GO" id="GO:0003676">
    <property type="term" value="F:nucleic acid binding"/>
    <property type="evidence" value="ECO:0007669"/>
    <property type="project" value="InterPro"/>
</dbReference>
<feature type="short sequence motif" description="Q motif" evidence="5">
    <location>
        <begin position="2"/>
        <end position="30"/>
    </location>
</feature>
<dbReference type="InterPro" id="IPR014001">
    <property type="entry name" value="Helicase_ATP-bd"/>
</dbReference>
<dbReference type="PANTHER" id="PTHR47959">
    <property type="entry name" value="ATP-DEPENDENT RNA HELICASE RHLE-RELATED"/>
    <property type="match status" value="1"/>
</dbReference>
<evidence type="ECO:0000313" key="11">
    <source>
        <dbReference type="Proteomes" id="UP000332487"/>
    </source>
</evidence>
<keyword evidence="2" id="KW-0378">Hydrolase</keyword>
<dbReference type="Gene3D" id="3.40.50.300">
    <property type="entry name" value="P-loop containing nucleotide triphosphate hydrolases"/>
    <property type="match status" value="2"/>
</dbReference>
<name>C7DHL0_MICA2</name>
<reference evidence="10 11" key="2">
    <citation type="journal article" date="2010" name="Proc. Natl. Acad. Sci. U.S.A.">
        <title>Enigmatic, ultrasmall, uncultivated Archaea.</title>
        <authorList>
            <person name="Baker B.J."/>
            <person name="Comolli L.R."/>
            <person name="Dick G.J."/>
            <person name="Hauser L.J."/>
            <person name="Hyatt D."/>
            <person name="Dill B.D."/>
            <person name="Land M.L."/>
            <person name="Verberkmoes N.C."/>
            <person name="Hettich R.L."/>
            <person name="Banfield J.F."/>
        </authorList>
    </citation>
    <scope>NUCLEOTIDE SEQUENCE [LARGE SCALE GENOMIC DNA]</scope>
    <source>
        <strain evidence="10">ARMAN-2</strain>
    </source>
</reference>
<evidence type="ECO:0000313" key="10">
    <source>
        <dbReference type="EMBL" id="EET90112.1"/>
    </source>
</evidence>
<evidence type="ECO:0000256" key="5">
    <source>
        <dbReference type="PROSITE-ProRule" id="PRU00552"/>
    </source>
</evidence>
<evidence type="ECO:0000259" key="7">
    <source>
        <dbReference type="PROSITE" id="PS51192"/>
    </source>
</evidence>
<dbReference type="PROSITE" id="PS51192">
    <property type="entry name" value="HELICASE_ATP_BIND_1"/>
    <property type="match status" value="1"/>
</dbReference>
<dbReference type="GO" id="GO:0140097">
    <property type="term" value="F:catalytic activity, acting on DNA"/>
    <property type="evidence" value="ECO:0007669"/>
    <property type="project" value="UniProtKB-ARBA"/>
</dbReference>
<dbReference type="Pfam" id="PF00271">
    <property type="entry name" value="Helicase_C"/>
    <property type="match status" value="1"/>
</dbReference>
<keyword evidence="4" id="KW-0067">ATP-binding</keyword>
<proteinExistence type="predicted"/>
<feature type="domain" description="Helicase ATP-binding" evidence="7">
    <location>
        <begin position="33"/>
        <end position="201"/>
    </location>
</feature>
<dbReference type="InterPro" id="IPR044742">
    <property type="entry name" value="DEAD/DEAH_RhlB"/>
</dbReference>
<dbReference type="PROSITE" id="PS51195">
    <property type="entry name" value="Q_MOTIF"/>
    <property type="match status" value="1"/>
</dbReference>
<accession>C7DHL0</accession>
<evidence type="ECO:0000256" key="2">
    <source>
        <dbReference type="ARBA" id="ARBA00022801"/>
    </source>
</evidence>
<gene>
    <name evidence="10" type="ORF">UNLARM2_0553</name>
</gene>
<dbReference type="GO" id="GO:0005829">
    <property type="term" value="C:cytosol"/>
    <property type="evidence" value="ECO:0007669"/>
    <property type="project" value="TreeGrafter"/>
</dbReference>
<feature type="compositionally biased region" description="Gly residues" evidence="6">
    <location>
        <begin position="392"/>
        <end position="401"/>
    </location>
</feature>
<evidence type="ECO:0000256" key="4">
    <source>
        <dbReference type="ARBA" id="ARBA00022840"/>
    </source>
</evidence>
<keyword evidence="1" id="KW-0547">Nucleotide-binding</keyword>
<dbReference type="PROSITE" id="PS51194">
    <property type="entry name" value="HELICASE_CTER"/>
    <property type="match status" value="1"/>
</dbReference>
<feature type="domain" description="Helicase C-terminal" evidence="8">
    <location>
        <begin position="226"/>
        <end position="372"/>
    </location>
</feature>
<dbReference type="SMART" id="SM00490">
    <property type="entry name" value="HELICc"/>
    <property type="match status" value="1"/>
</dbReference>
<dbReference type="GO" id="GO:0003724">
    <property type="term" value="F:RNA helicase activity"/>
    <property type="evidence" value="ECO:0007669"/>
    <property type="project" value="InterPro"/>
</dbReference>
<reference evidence="10 11" key="1">
    <citation type="journal article" date="2009" name="Genome Biol.">
        <title>Community-wide analysis of microbial genome sequence signatures.</title>
        <authorList>
            <person name="Dick G.J."/>
            <person name="Andersson A.F."/>
            <person name="Baker B.J."/>
            <person name="Simmons S.L."/>
            <person name="Thomas B.C."/>
            <person name="Yelton A.P."/>
            <person name="Banfield J.F."/>
        </authorList>
    </citation>
    <scope>NUCLEOTIDE SEQUENCE [LARGE SCALE GENOMIC DNA]</scope>
    <source>
        <strain evidence="10">ARMAN-2</strain>
    </source>
</reference>
<dbReference type="AlphaFoldDB" id="C7DHL0"/>
<feature type="compositionally biased region" description="Basic residues" evidence="6">
    <location>
        <begin position="415"/>
        <end position="425"/>
    </location>
</feature>
<keyword evidence="11" id="KW-1185">Reference proteome</keyword>
<dbReference type="SUPFAM" id="SSF52540">
    <property type="entry name" value="P-loop containing nucleoside triphosphate hydrolases"/>
    <property type="match status" value="2"/>
</dbReference>
<protein>
    <submittedName>
        <fullName evidence="10">DEAD/DEAH box helicase domain protein</fullName>
    </submittedName>
</protein>
<dbReference type="InterPro" id="IPR001650">
    <property type="entry name" value="Helicase_C-like"/>
</dbReference>
<dbReference type="Proteomes" id="UP000332487">
    <property type="component" value="Unassembled WGS sequence"/>
</dbReference>
<dbReference type="EMBL" id="GG697240">
    <property type="protein sequence ID" value="EET90112.1"/>
    <property type="molecule type" value="Genomic_DNA"/>
</dbReference>
<evidence type="ECO:0000259" key="8">
    <source>
        <dbReference type="PROSITE" id="PS51194"/>
    </source>
</evidence>
<keyword evidence="3 10" id="KW-0347">Helicase</keyword>
<dbReference type="InterPro" id="IPR027417">
    <property type="entry name" value="P-loop_NTPase"/>
</dbReference>
<dbReference type="CDD" id="cd00268">
    <property type="entry name" value="DEADc"/>
    <property type="match status" value="1"/>
</dbReference>
<dbReference type="Pfam" id="PF00270">
    <property type="entry name" value="DEAD"/>
    <property type="match status" value="1"/>
</dbReference>
<evidence type="ECO:0000256" key="6">
    <source>
        <dbReference type="SAM" id="MobiDB-lite"/>
    </source>
</evidence>
<evidence type="ECO:0000256" key="3">
    <source>
        <dbReference type="ARBA" id="ARBA00022806"/>
    </source>
</evidence>
<dbReference type="GO" id="GO:0016787">
    <property type="term" value="F:hydrolase activity"/>
    <property type="evidence" value="ECO:0007669"/>
    <property type="project" value="UniProtKB-KW"/>
</dbReference>
<dbReference type="InterPro" id="IPR011545">
    <property type="entry name" value="DEAD/DEAH_box_helicase_dom"/>
</dbReference>
<feature type="region of interest" description="Disordered" evidence="6">
    <location>
        <begin position="382"/>
        <end position="434"/>
    </location>
</feature>
<dbReference type="GO" id="GO:0005524">
    <property type="term" value="F:ATP binding"/>
    <property type="evidence" value="ECO:0007669"/>
    <property type="project" value="UniProtKB-KW"/>
</dbReference>
<evidence type="ECO:0000259" key="9">
    <source>
        <dbReference type="PROSITE" id="PS51195"/>
    </source>
</evidence>
<feature type="domain" description="DEAD-box RNA helicase Q" evidence="9">
    <location>
        <begin position="2"/>
        <end position="30"/>
    </location>
</feature>
<dbReference type="CDD" id="cd18787">
    <property type="entry name" value="SF2_C_DEAD"/>
    <property type="match status" value="1"/>
</dbReference>
<dbReference type="SMART" id="SM00487">
    <property type="entry name" value="DEXDc"/>
    <property type="match status" value="1"/>
</dbReference>
<dbReference type="PANTHER" id="PTHR47959:SF1">
    <property type="entry name" value="ATP-DEPENDENT RNA HELICASE DBPA"/>
    <property type="match status" value="1"/>
</dbReference>
<dbReference type="InterPro" id="IPR014014">
    <property type="entry name" value="RNA_helicase_DEAD_Q_motif"/>
</dbReference>
<evidence type="ECO:0000256" key="1">
    <source>
        <dbReference type="ARBA" id="ARBA00022741"/>
    </source>
</evidence>
<sequence>MNEFEDIGISKRLASGLSAIGITAPTDVQRESIPKVLSGRDIIVRAKTGTGKTYAFLLPIMEKISRGRDIEALILAPTRELAVQIFESGYKLRDNEIRAVVAYGGVSINMQMQKISRGCNILIGTPGRILDLISRGVLDLEKVKYLVLDEADIMLDMGFIDDVKDIVRHTGRGRQTMFFSATIPRELHSLANEFMRNPEFISVGEKEDSIVNTISHTYCEVGRNEKFSALLAYIDEYKPKKTIIFAETKFGAEILASALRNAGYESLLMHGGLSQNRRENTLNNFKTDATMLVTTNVTARGIDIRDISDVINYDCPDNPRVYLHRVGRSARMGADGRAFSIITHQQRNLISDIEYMAKIDVKELRLNVGKYSEVAARAFSAARPERRESRFGGRGGRTGGGYHDRDRRSAPQHGNFRRQNFRRRGFRQEGYDRS</sequence>
<dbReference type="InterPro" id="IPR050079">
    <property type="entry name" value="DEAD_box_RNA_helicase"/>
</dbReference>
<organism evidence="10 11">
    <name type="scientific">Candidatus Micrarchaeum acidiphilum ARMAN-2</name>
    <dbReference type="NCBI Taxonomy" id="425595"/>
    <lineage>
        <taxon>Archaea</taxon>
        <taxon>Candidatus Micrarchaeota</taxon>
        <taxon>Candidatus Micrarchaeia</taxon>
        <taxon>Candidatus Micrarchaeales</taxon>
        <taxon>Candidatus Micrarchaeaceae</taxon>
        <taxon>Candidatus Micrarchaeum</taxon>
    </lineage>
</organism>